<evidence type="ECO:0000313" key="1">
    <source>
        <dbReference type="EMBL" id="MVX56095.1"/>
    </source>
</evidence>
<dbReference type="EMBL" id="WSRP01000005">
    <property type="protein sequence ID" value="MVX56095.1"/>
    <property type="molecule type" value="Genomic_DNA"/>
</dbReference>
<name>A0A6L6YEI1_9BURK</name>
<dbReference type="NCBIfam" id="NF007714">
    <property type="entry name" value="PRK10410.1-2"/>
    <property type="match status" value="1"/>
</dbReference>
<accession>A0A6L6YEI1</accession>
<comment type="caution">
    <text evidence="1">The sequence shown here is derived from an EMBL/GenBank/DDBJ whole genome shotgun (WGS) entry which is preliminary data.</text>
</comment>
<proteinExistence type="predicted"/>
<sequence>MSLDLSEKRLKQLQNKYIADEVKTIRLMTEIYCHAHHGTDSELCEECQAFFEYARKRLACCPYGDKKPVCKKCKIHCFGKDFKTKAKVIMAYSGPRLMLRHPILSFRHIAAVFREAPEKPGRKTIPIKSE</sequence>
<evidence type="ECO:0000313" key="2">
    <source>
        <dbReference type="Proteomes" id="UP000472580"/>
    </source>
</evidence>
<dbReference type="InterPro" id="IPR020483">
    <property type="entry name" value="Uncharacterised_YgbA"/>
</dbReference>
<dbReference type="Pfam" id="PF11756">
    <property type="entry name" value="YgbA_NO"/>
    <property type="match status" value="1"/>
</dbReference>
<organism evidence="1 2">
    <name type="scientific">Parasutterella muris</name>
    <dbReference type="NCBI Taxonomy" id="2565572"/>
    <lineage>
        <taxon>Bacteria</taxon>
        <taxon>Pseudomonadati</taxon>
        <taxon>Pseudomonadota</taxon>
        <taxon>Betaproteobacteria</taxon>
        <taxon>Burkholderiales</taxon>
        <taxon>Sutterellaceae</taxon>
        <taxon>Parasutterella</taxon>
    </lineage>
</organism>
<keyword evidence="2" id="KW-1185">Reference proteome</keyword>
<protein>
    <submittedName>
        <fullName evidence="1">Nitrous oxide-stimulated promoter family protein</fullName>
    </submittedName>
</protein>
<dbReference type="Proteomes" id="UP000472580">
    <property type="component" value="Unassembled WGS sequence"/>
</dbReference>
<dbReference type="AlphaFoldDB" id="A0A6L6YEI1"/>
<gene>
    <name evidence="1" type="ORF">E5987_02600</name>
</gene>
<dbReference type="RefSeq" id="WP_160334527.1">
    <property type="nucleotide sequence ID" value="NZ_CALPCR010000027.1"/>
</dbReference>
<dbReference type="OrthoDB" id="5344095at2"/>
<reference evidence="1 2" key="1">
    <citation type="submission" date="2019-12" db="EMBL/GenBank/DDBJ databases">
        <title>Microbes associate with the intestines of laboratory mice.</title>
        <authorList>
            <person name="Navarre W."/>
            <person name="Wong E."/>
        </authorList>
    </citation>
    <scope>NUCLEOTIDE SEQUENCE [LARGE SCALE GENOMIC DNA]</scope>
    <source>
        <strain evidence="1 2">NM82_D38</strain>
    </source>
</reference>